<protein>
    <submittedName>
        <fullName evidence="1">Uncharacterized protein</fullName>
    </submittedName>
</protein>
<evidence type="ECO:0000313" key="2">
    <source>
        <dbReference type="Proteomes" id="UP000831701"/>
    </source>
</evidence>
<gene>
    <name evidence="1" type="ORF">L3Q82_018235</name>
</gene>
<sequence>MSNHTALPRRSEAQRGLAAMTSPKTSASFVTAGVTAWFIMLLLWPDELGAQLGTTPNIKHIVVGRCYNYITLVNPGSRHDCEDIWRQFEDAVVRQSSCNVTVEDYHQMFYAMPQTLPCDRFLFWSKTRTLMHSYAAVSRHFWTLEDTLVGYMFNDLIWCGQEEDSEMACGNITVLLNGSIANAFNRKSMFGSVELDGLNPRRVDYVNIMVVTNLEGPIIESCSQGSIVELIQILRSRGFRWTCTDNDQSDIKGTVLELDFALRTLYFFYCCGSVSMESGEPRPAERRRRRRSCLLCGLAVALLLLSALAVVAALVLRGEAAGVKATFMARCEQFKGYDCKKIWGAFEQAYVGRDPCEVSMEAYDPLIAAAPFESTCNKMMFWSKTKNVVHDFTRKKDCFITLEDTLLGHVLDGLTWCGKEGSSGKRRQTAASPGKAELKVCQELRGESSTFQLPEEEESLLSLLYQVSCVHGPGQVRCDVDAQELDIVVDTLNCFPVDEERSVLCPPGPPVVHYDLLGLPGVQNKWISSLSDMRPTMVVSSANFHDGVCGVDGRTDTETFTTDCPGWSDCENNTVRSFWNRASAAVSGQRQEFFADVACGDVTAMLNGSITTPFSPLSIFGSIEVKRFNSTRIRGLNVVLVTQENFVTNCTNGSLKDLQKELDKGIKYNCQEVPDVAHLVTASSHKLVVNYRSSRSAAPRTFLSFDSGTRRESRPLIGQRRFCHVTRDLRYNTASRASRRVTSHLRTWRSPDGNNMSLHKNTMDRPHVERSQAKETDTTDKRRTYRLYPSLPNIDRYEVCVPEGSVGEKLHTAATNLLGDTQLQSEVPAASSDVRLKAQILILEEQRQELLSINEKWAKEYRTMRQYYKKKVQDLTALLQQFEEEMSEEGDISLHKKAKDTDFKRAGEGDVSSELLKAEKEAKELRALNSALTRKGRHQHEEIRRLNKALQEALKTSQPCDVSSETLQDLWKHQAEVYKEDFLKERRDREKLKEKYLELEQKFRKVHSELRVFKPQVEHIRYHELAHHRLYLNVPVHIKSNSQTGRSSRAASTTSANRGTTLSITNSEIQHPPRSLCDHVHCTLWTPRVRAHH</sequence>
<organism evidence="1 2">
    <name type="scientific">Scortum barcoo</name>
    <name type="common">barcoo grunter</name>
    <dbReference type="NCBI Taxonomy" id="214431"/>
    <lineage>
        <taxon>Eukaryota</taxon>
        <taxon>Metazoa</taxon>
        <taxon>Chordata</taxon>
        <taxon>Craniata</taxon>
        <taxon>Vertebrata</taxon>
        <taxon>Euteleostomi</taxon>
        <taxon>Actinopterygii</taxon>
        <taxon>Neopterygii</taxon>
        <taxon>Teleostei</taxon>
        <taxon>Neoteleostei</taxon>
        <taxon>Acanthomorphata</taxon>
        <taxon>Eupercaria</taxon>
        <taxon>Centrarchiformes</taxon>
        <taxon>Terapontoidei</taxon>
        <taxon>Terapontidae</taxon>
        <taxon>Scortum</taxon>
    </lineage>
</organism>
<dbReference type="EMBL" id="CM041551">
    <property type="protein sequence ID" value="KAI3355391.1"/>
    <property type="molecule type" value="Genomic_DNA"/>
</dbReference>
<evidence type="ECO:0000313" key="1">
    <source>
        <dbReference type="EMBL" id="KAI3355391.1"/>
    </source>
</evidence>
<accession>A0ACB8VIE9</accession>
<dbReference type="Proteomes" id="UP000831701">
    <property type="component" value="Chromosome 21"/>
</dbReference>
<reference evidence="1" key="1">
    <citation type="submission" date="2022-04" db="EMBL/GenBank/DDBJ databases">
        <title>Jade perch genome.</title>
        <authorList>
            <person name="Chao B."/>
        </authorList>
    </citation>
    <scope>NUCLEOTIDE SEQUENCE</scope>
    <source>
        <strain evidence="1">CB-2022</strain>
    </source>
</reference>
<comment type="caution">
    <text evidence="1">The sequence shown here is derived from an EMBL/GenBank/DDBJ whole genome shotgun (WGS) entry which is preliminary data.</text>
</comment>
<keyword evidence="2" id="KW-1185">Reference proteome</keyword>
<name>A0ACB8VIE9_9TELE</name>
<proteinExistence type="predicted"/>